<evidence type="ECO:0000259" key="12">
    <source>
        <dbReference type="Pfam" id="PF02096"/>
    </source>
</evidence>
<feature type="transmembrane region" description="Helical" evidence="11">
    <location>
        <begin position="285"/>
        <end position="308"/>
    </location>
</feature>
<keyword evidence="2" id="KW-0813">Transport</keyword>
<feature type="transmembrane region" description="Helical" evidence="11">
    <location>
        <begin position="12"/>
        <end position="32"/>
    </location>
</feature>
<dbReference type="GO" id="GO:0032977">
    <property type="term" value="F:membrane insertase activity"/>
    <property type="evidence" value="ECO:0007669"/>
    <property type="project" value="InterPro"/>
</dbReference>
<evidence type="ECO:0000256" key="9">
    <source>
        <dbReference type="RuleBase" id="RU003945"/>
    </source>
</evidence>
<dbReference type="OrthoDB" id="9780552at2"/>
<keyword evidence="4 9" id="KW-0812">Transmembrane</keyword>
<feature type="domain" description="Membrane insertase YidC/Oxa/ALB C-terminal" evidence="12">
    <location>
        <begin position="40"/>
        <end position="321"/>
    </location>
</feature>
<evidence type="ECO:0000256" key="7">
    <source>
        <dbReference type="ARBA" id="ARBA00023136"/>
    </source>
</evidence>
<dbReference type="NCBIfam" id="TIGR03592">
    <property type="entry name" value="yidC_oxa1_cterm"/>
    <property type="match status" value="1"/>
</dbReference>
<evidence type="ECO:0000256" key="6">
    <source>
        <dbReference type="ARBA" id="ARBA00022989"/>
    </source>
</evidence>
<dbReference type="Pfam" id="PF02096">
    <property type="entry name" value="60KD_IMP"/>
    <property type="match status" value="1"/>
</dbReference>
<comment type="similarity">
    <text evidence="9">Belongs to the OXA1/ALB3/YidC family.</text>
</comment>
<dbReference type="PANTHER" id="PTHR12428:SF65">
    <property type="entry name" value="CYTOCHROME C OXIDASE ASSEMBLY PROTEIN COX18, MITOCHONDRIAL"/>
    <property type="match status" value="1"/>
</dbReference>
<feature type="compositionally biased region" description="Low complexity" evidence="10">
    <location>
        <begin position="385"/>
        <end position="399"/>
    </location>
</feature>
<dbReference type="InterPro" id="IPR028055">
    <property type="entry name" value="YidC/Oxa/ALB_C"/>
</dbReference>
<dbReference type="GO" id="GO:0051205">
    <property type="term" value="P:protein insertion into membrane"/>
    <property type="evidence" value="ECO:0007669"/>
    <property type="project" value="TreeGrafter"/>
</dbReference>
<evidence type="ECO:0000313" key="14">
    <source>
        <dbReference type="Proteomes" id="UP000190814"/>
    </source>
</evidence>
<evidence type="ECO:0000256" key="3">
    <source>
        <dbReference type="ARBA" id="ARBA00022475"/>
    </source>
</evidence>
<dbReference type="Proteomes" id="UP000190814">
    <property type="component" value="Unassembled WGS sequence"/>
</dbReference>
<feature type="transmembrane region" description="Helical" evidence="11">
    <location>
        <begin position="38"/>
        <end position="59"/>
    </location>
</feature>
<feature type="region of interest" description="Disordered" evidence="10">
    <location>
        <begin position="380"/>
        <end position="429"/>
    </location>
</feature>
<dbReference type="GO" id="GO:0005886">
    <property type="term" value="C:plasma membrane"/>
    <property type="evidence" value="ECO:0007669"/>
    <property type="project" value="UniProtKB-SubCell"/>
</dbReference>
<evidence type="ECO:0000256" key="2">
    <source>
        <dbReference type="ARBA" id="ARBA00022448"/>
    </source>
</evidence>
<keyword evidence="3" id="KW-1003">Cell membrane</keyword>
<dbReference type="InterPro" id="IPR047196">
    <property type="entry name" value="YidC_ALB_C"/>
</dbReference>
<evidence type="ECO:0000256" key="5">
    <source>
        <dbReference type="ARBA" id="ARBA00022927"/>
    </source>
</evidence>
<keyword evidence="5" id="KW-0653">Protein transport</keyword>
<evidence type="ECO:0000256" key="11">
    <source>
        <dbReference type="SAM" id="Phobius"/>
    </source>
</evidence>
<dbReference type="InterPro" id="IPR001708">
    <property type="entry name" value="YidC/ALB3/OXA1/COX18"/>
</dbReference>
<dbReference type="GO" id="GO:0015031">
    <property type="term" value="P:protein transport"/>
    <property type="evidence" value="ECO:0007669"/>
    <property type="project" value="UniProtKB-KW"/>
</dbReference>
<keyword evidence="8" id="KW-0143">Chaperone</keyword>
<name>A0A1T4VES9_9FIRM</name>
<dbReference type="EMBL" id="FUXZ01000004">
    <property type="protein sequence ID" value="SKA63427.1"/>
    <property type="molecule type" value="Genomic_DNA"/>
</dbReference>
<dbReference type="AlphaFoldDB" id="A0A1T4VES9"/>
<dbReference type="RefSeq" id="WP_078765707.1">
    <property type="nucleotide sequence ID" value="NZ_FUXZ01000004.1"/>
</dbReference>
<dbReference type="CDD" id="cd20070">
    <property type="entry name" value="5TM_YidC_Alb3"/>
    <property type="match status" value="1"/>
</dbReference>
<protein>
    <submittedName>
        <fullName evidence="13">YidC/Oxa1 family membrane protein insertase</fullName>
    </submittedName>
</protein>
<evidence type="ECO:0000256" key="4">
    <source>
        <dbReference type="ARBA" id="ARBA00022692"/>
    </source>
</evidence>
<dbReference type="STRING" id="39495.SAMN02745111_00829"/>
<organism evidence="13 14">
    <name type="scientific">Eubacterium uniforme</name>
    <dbReference type="NCBI Taxonomy" id="39495"/>
    <lineage>
        <taxon>Bacteria</taxon>
        <taxon>Bacillati</taxon>
        <taxon>Bacillota</taxon>
        <taxon>Clostridia</taxon>
        <taxon>Eubacteriales</taxon>
        <taxon>Eubacteriaceae</taxon>
        <taxon>Eubacterium</taxon>
    </lineage>
</organism>
<proteinExistence type="inferred from homology"/>
<comment type="subcellular location">
    <subcellularLocation>
        <location evidence="1">Cell membrane</location>
        <topology evidence="1">Multi-pass membrane protein</topology>
    </subcellularLocation>
    <subcellularLocation>
        <location evidence="9">Membrane</location>
        <topology evidence="9">Multi-pass membrane protein</topology>
    </subcellularLocation>
</comment>
<keyword evidence="7 11" id="KW-0472">Membrane</keyword>
<accession>A0A1T4VES9</accession>
<evidence type="ECO:0000256" key="1">
    <source>
        <dbReference type="ARBA" id="ARBA00004651"/>
    </source>
</evidence>
<feature type="compositionally biased region" description="Basic and acidic residues" evidence="10">
    <location>
        <begin position="404"/>
        <end position="413"/>
    </location>
</feature>
<reference evidence="13 14" key="1">
    <citation type="submission" date="2017-02" db="EMBL/GenBank/DDBJ databases">
        <authorList>
            <person name="Peterson S.W."/>
        </authorList>
    </citation>
    <scope>NUCLEOTIDE SEQUENCE [LARGE SCALE GENOMIC DNA]</scope>
    <source>
        <strain evidence="13 14">ATCC 35992</strain>
    </source>
</reference>
<evidence type="ECO:0000313" key="13">
    <source>
        <dbReference type="EMBL" id="SKA63427.1"/>
    </source>
</evidence>
<keyword evidence="6 11" id="KW-1133">Transmembrane helix</keyword>
<feature type="transmembrane region" description="Helical" evidence="11">
    <location>
        <begin position="237"/>
        <end position="258"/>
    </location>
</feature>
<evidence type="ECO:0000256" key="10">
    <source>
        <dbReference type="SAM" id="MobiDB-lite"/>
    </source>
</evidence>
<gene>
    <name evidence="13" type="ORF">SAMN02745111_00829</name>
</gene>
<dbReference type="PANTHER" id="PTHR12428">
    <property type="entry name" value="OXA1"/>
    <property type="match status" value="1"/>
</dbReference>
<sequence length="429" mass="47817">MDFTVLTQTSGWLGPFAKAIGAIFNYLYRFFAHFGLQNVGLCVILIVVVVRIIMLPLTIKQQKFTKMNSIIQPEINAINKKYEGKKDQESLMAKNQEMTDIYKKYGVSPSGGCLNMLIQLPIMFGIYQVIMRIPAYVPQLKAHYTNIIDKVGVDKLLNSDVIKEVAKTGHIKLENLDGKTETVNKLVDVMYKFDNKNWESLKKAFAGSGDVITKNMHKIEHANNFLGMNLTLSPKTLVGLGINVAILIPILAALTQFISSKLMMVDQGGDGDDNPMAASLKTMTYTMPLLSLIMCYTLPTCLGLYWIASTVITTIIQLCVTKYYNSIPVDVLVEKNKQKAAERRAKLGIDDNALKNASVMKTKSMKSISEKMNEIYKENKKLSDELNNTNSNNKSANDDGSFEAMEKTNKDSKPGSLASKAKLADKYKK</sequence>
<keyword evidence="14" id="KW-1185">Reference proteome</keyword>
<evidence type="ECO:0000256" key="8">
    <source>
        <dbReference type="ARBA" id="ARBA00023186"/>
    </source>
</evidence>